<sequence length="145" mass="15504">MAFPRLEHVGIVVGDLAAAKAFFAELGLEVEGEMTIEGPAVDRITGVAGGRSEVAMLRTPDGHGALELIRYLAPAGPDGDPGAPANTPGIRHILFEVQDIEDVLHRLRPHGAELVGELVQYEDSFRLCYVRGPEGIIVELAERVG</sequence>
<dbReference type="Gene3D" id="3.10.180.10">
    <property type="entry name" value="2,3-Dihydroxybiphenyl 1,2-Dioxygenase, domain 1"/>
    <property type="match status" value="1"/>
</dbReference>
<dbReference type="GO" id="GO:0004493">
    <property type="term" value="F:methylmalonyl-CoA epimerase activity"/>
    <property type="evidence" value="ECO:0007669"/>
    <property type="project" value="TreeGrafter"/>
</dbReference>
<organism evidence="3 4">
    <name type="scientific">Amycolatopsis australiensis</name>
    <dbReference type="NCBI Taxonomy" id="546364"/>
    <lineage>
        <taxon>Bacteria</taxon>
        <taxon>Bacillati</taxon>
        <taxon>Actinomycetota</taxon>
        <taxon>Actinomycetes</taxon>
        <taxon>Pseudonocardiales</taxon>
        <taxon>Pseudonocardiaceae</taxon>
        <taxon>Amycolatopsis</taxon>
    </lineage>
</organism>
<dbReference type="CDD" id="cd08353">
    <property type="entry name" value="VOC_like"/>
    <property type="match status" value="1"/>
</dbReference>
<dbReference type="GO" id="GO:0051213">
    <property type="term" value="F:dioxygenase activity"/>
    <property type="evidence" value="ECO:0007669"/>
    <property type="project" value="UniProtKB-KW"/>
</dbReference>
<dbReference type="InterPro" id="IPR004360">
    <property type="entry name" value="Glyas_Fos-R_dOase_dom"/>
</dbReference>
<gene>
    <name evidence="3" type="ORF">SAMN04489730_8180</name>
</gene>
<dbReference type="STRING" id="546364.SAMN04489730_8180"/>
<reference evidence="4" key="1">
    <citation type="submission" date="2016-11" db="EMBL/GenBank/DDBJ databases">
        <authorList>
            <person name="Varghese N."/>
            <person name="Submissions S."/>
        </authorList>
    </citation>
    <scope>NUCLEOTIDE SEQUENCE [LARGE SCALE GENOMIC DNA]</scope>
    <source>
        <strain evidence="4">DSM 44671</strain>
    </source>
</reference>
<keyword evidence="3" id="KW-0223">Dioxygenase</keyword>
<dbReference type="PROSITE" id="PS51819">
    <property type="entry name" value="VOC"/>
    <property type="match status" value="1"/>
</dbReference>
<dbReference type="PANTHER" id="PTHR43048:SF5">
    <property type="entry name" value="BLR5325 PROTEIN"/>
    <property type="match status" value="1"/>
</dbReference>
<dbReference type="PANTHER" id="PTHR43048">
    <property type="entry name" value="METHYLMALONYL-COA EPIMERASE"/>
    <property type="match status" value="1"/>
</dbReference>
<keyword evidence="1" id="KW-0479">Metal-binding</keyword>
<dbReference type="InterPro" id="IPR029068">
    <property type="entry name" value="Glyas_Bleomycin-R_OHBP_Dase"/>
</dbReference>
<dbReference type="AlphaFoldDB" id="A0A1K1T5F4"/>
<evidence type="ECO:0000256" key="1">
    <source>
        <dbReference type="ARBA" id="ARBA00022723"/>
    </source>
</evidence>
<name>A0A1K1T5F4_9PSEU</name>
<keyword evidence="4" id="KW-1185">Reference proteome</keyword>
<accession>A0A1K1T5F4</accession>
<dbReference type="GO" id="GO:0046872">
    <property type="term" value="F:metal ion binding"/>
    <property type="evidence" value="ECO:0007669"/>
    <property type="project" value="UniProtKB-KW"/>
</dbReference>
<dbReference type="InterPro" id="IPR051785">
    <property type="entry name" value="MMCE/EMCE_epimerase"/>
</dbReference>
<dbReference type="GO" id="GO:0046491">
    <property type="term" value="P:L-methylmalonyl-CoA metabolic process"/>
    <property type="evidence" value="ECO:0007669"/>
    <property type="project" value="TreeGrafter"/>
</dbReference>
<dbReference type="OrthoDB" id="7187210at2"/>
<dbReference type="Pfam" id="PF00903">
    <property type="entry name" value="Glyoxalase"/>
    <property type="match status" value="1"/>
</dbReference>
<evidence type="ECO:0000259" key="2">
    <source>
        <dbReference type="PROSITE" id="PS51819"/>
    </source>
</evidence>
<evidence type="ECO:0000313" key="3">
    <source>
        <dbReference type="EMBL" id="SFW91811.1"/>
    </source>
</evidence>
<feature type="domain" description="VOC" evidence="2">
    <location>
        <begin position="5"/>
        <end position="143"/>
    </location>
</feature>
<protein>
    <submittedName>
        <fullName evidence="3">Catechol 2,3-dioxygenase</fullName>
    </submittedName>
</protein>
<dbReference type="RefSeq" id="WP_072481242.1">
    <property type="nucleotide sequence ID" value="NZ_FPJG01000006.1"/>
</dbReference>
<evidence type="ECO:0000313" key="4">
    <source>
        <dbReference type="Proteomes" id="UP000182740"/>
    </source>
</evidence>
<dbReference type="EMBL" id="FPJG01000006">
    <property type="protein sequence ID" value="SFW91811.1"/>
    <property type="molecule type" value="Genomic_DNA"/>
</dbReference>
<keyword evidence="3" id="KW-0560">Oxidoreductase</keyword>
<dbReference type="Proteomes" id="UP000182740">
    <property type="component" value="Unassembled WGS sequence"/>
</dbReference>
<dbReference type="SUPFAM" id="SSF54593">
    <property type="entry name" value="Glyoxalase/Bleomycin resistance protein/Dihydroxybiphenyl dioxygenase"/>
    <property type="match status" value="1"/>
</dbReference>
<dbReference type="InterPro" id="IPR037523">
    <property type="entry name" value="VOC_core"/>
</dbReference>
<proteinExistence type="predicted"/>